<gene>
    <name evidence="1" type="ORF">HQ43_03615</name>
</gene>
<dbReference type="EMBL" id="JQZV01000006">
    <property type="protein sequence ID" value="KGN92969.1"/>
    <property type="molecule type" value="Genomic_DNA"/>
</dbReference>
<dbReference type="RefSeq" id="WP_036789676.1">
    <property type="nucleotide sequence ID" value="NZ_JQZV01000006.1"/>
</dbReference>
<accession>A0ABR4XML1</accession>
<name>A0ABR4XML1_9PORP</name>
<reference evidence="1 2" key="1">
    <citation type="submission" date="2014-08" db="EMBL/GenBank/DDBJ databases">
        <title>Porphyromonas canoris strain:OH2762 Genome sequencing.</title>
        <authorList>
            <person name="Wallis C."/>
            <person name="Deusch O."/>
            <person name="O'Flynn C."/>
            <person name="Davis I."/>
            <person name="Jospin G."/>
            <person name="Darling A.E."/>
            <person name="Coil D.A."/>
            <person name="Alexiev A."/>
            <person name="Horsfall A."/>
            <person name="Kirkwood N."/>
            <person name="Harris S."/>
            <person name="Eisen J.A."/>
        </authorList>
    </citation>
    <scope>NUCLEOTIDE SEQUENCE [LARGE SCALE GENOMIC DNA]</scope>
    <source>
        <strain evidence="2">COT-108 OH2762</strain>
    </source>
</reference>
<comment type="caution">
    <text evidence="1">The sequence shown here is derived from an EMBL/GenBank/DDBJ whole genome shotgun (WGS) entry which is preliminary data.</text>
</comment>
<keyword evidence="2" id="KW-1185">Reference proteome</keyword>
<proteinExistence type="predicted"/>
<sequence length="210" mass="23752">MKPFGYHTIYAIDALRRFRYRAGHGVHSPLAFTLVGSVSSCSIPFYAFDEIAESLPEDTPEREVRVGQFLFRLLAHAPKGEVFYLTDNASTGIPLWGKRAAPDSIHTEVKRPEEIAPTASPLLVYAPTPSLAADLLETNEGLLHRSEASIHRPMLLIDGIRRNKEEYRIWRECLRKRVSHCIVLDLYHCALVIGGHRAETQLFRGYLNLT</sequence>
<organism evidence="1 2">
    <name type="scientific">Porphyromonas canoris</name>
    <dbReference type="NCBI Taxonomy" id="36875"/>
    <lineage>
        <taxon>Bacteria</taxon>
        <taxon>Pseudomonadati</taxon>
        <taxon>Bacteroidota</taxon>
        <taxon>Bacteroidia</taxon>
        <taxon>Bacteroidales</taxon>
        <taxon>Porphyromonadaceae</taxon>
        <taxon>Porphyromonas</taxon>
    </lineage>
</organism>
<protein>
    <submittedName>
        <fullName evidence="1">Uncharacterized protein</fullName>
    </submittedName>
</protein>
<evidence type="ECO:0000313" key="1">
    <source>
        <dbReference type="EMBL" id="KGN92969.1"/>
    </source>
</evidence>
<evidence type="ECO:0000313" key="2">
    <source>
        <dbReference type="Proteomes" id="UP000030101"/>
    </source>
</evidence>
<dbReference type="Proteomes" id="UP000030101">
    <property type="component" value="Unassembled WGS sequence"/>
</dbReference>